<protein>
    <submittedName>
        <fullName evidence="1">Uncharacterized protein</fullName>
    </submittedName>
</protein>
<evidence type="ECO:0000313" key="1">
    <source>
        <dbReference type="EMBL" id="KZC08928.1"/>
    </source>
</evidence>
<name>A0A154PCD7_DUFNO</name>
<gene>
    <name evidence="1" type="ORF">WN55_00319</name>
</gene>
<organism evidence="1 2">
    <name type="scientific">Dufourea novaeangliae</name>
    <name type="common">Sweat bee</name>
    <dbReference type="NCBI Taxonomy" id="178035"/>
    <lineage>
        <taxon>Eukaryota</taxon>
        <taxon>Metazoa</taxon>
        <taxon>Ecdysozoa</taxon>
        <taxon>Arthropoda</taxon>
        <taxon>Hexapoda</taxon>
        <taxon>Insecta</taxon>
        <taxon>Pterygota</taxon>
        <taxon>Neoptera</taxon>
        <taxon>Endopterygota</taxon>
        <taxon>Hymenoptera</taxon>
        <taxon>Apocrita</taxon>
        <taxon>Aculeata</taxon>
        <taxon>Apoidea</taxon>
        <taxon>Anthophila</taxon>
        <taxon>Halictidae</taxon>
        <taxon>Rophitinae</taxon>
        <taxon>Dufourea</taxon>
    </lineage>
</organism>
<reference evidence="1 2" key="1">
    <citation type="submission" date="2015-07" db="EMBL/GenBank/DDBJ databases">
        <title>The genome of Dufourea novaeangliae.</title>
        <authorList>
            <person name="Pan H."/>
            <person name="Kapheim K."/>
        </authorList>
    </citation>
    <scope>NUCLEOTIDE SEQUENCE [LARGE SCALE GENOMIC DNA]</scope>
    <source>
        <strain evidence="1">0120121106</strain>
        <tissue evidence="1">Whole body</tissue>
    </source>
</reference>
<sequence>MPKAAEYFYDQLQVLTHFRSALYNELPSHSGVFDPKSWPKLFQNLLNLQTIITLLLFIQS</sequence>
<evidence type="ECO:0000313" key="2">
    <source>
        <dbReference type="Proteomes" id="UP000076502"/>
    </source>
</evidence>
<accession>A0A154PCD7</accession>
<dbReference type="EMBL" id="KQ434860">
    <property type="protein sequence ID" value="KZC08928.1"/>
    <property type="molecule type" value="Genomic_DNA"/>
</dbReference>
<proteinExistence type="predicted"/>
<keyword evidence="2" id="KW-1185">Reference proteome</keyword>
<dbReference type="AlphaFoldDB" id="A0A154PCD7"/>
<dbReference type="Proteomes" id="UP000076502">
    <property type="component" value="Unassembled WGS sequence"/>
</dbReference>